<evidence type="ECO:0000313" key="2">
    <source>
        <dbReference type="Proteomes" id="UP000510869"/>
    </source>
</evidence>
<gene>
    <name evidence="1" type="ORF">HYG81_10475</name>
</gene>
<reference evidence="1 2" key="1">
    <citation type="submission" date="2020-07" db="EMBL/GenBank/DDBJ databases">
        <title>Natrinema (YPL30) sp. nov. and Haloterrigena xxxxxx (YPL8) sp. nov., isolated from a salt mine.</title>
        <authorList>
            <person name="Cui H."/>
        </authorList>
    </citation>
    <scope>NUCLEOTIDE SEQUENCE [LARGE SCALE GENOMIC DNA]</scope>
    <source>
        <strain evidence="1 2">YPL13</strain>
    </source>
</reference>
<keyword evidence="2" id="KW-1185">Reference proteome</keyword>
<dbReference type="Proteomes" id="UP000510869">
    <property type="component" value="Chromosome"/>
</dbReference>
<dbReference type="KEGG" id="nay:HYG81_10475"/>
<accession>A0A7D6CNE5</accession>
<name>A0A7D6CNE5_9EURY</name>
<dbReference type="RefSeq" id="WP_180839633.1">
    <property type="nucleotide sequence ID" value="NZ_CP059154.1"/>
</dbReference>
<dbReference type="OrthoDB" id="205283at2157"/>
<sequence>MELASTPTLYCSECDAEIADAGYLPATERDGAYEPLADAAVCDACGFNEIGMMGCAPELDDVIDPDPDDVLLYVRVTDDGIDVVSTKE</sequence>
<protein>
    <submittedName>
        <fullName evidence="1">Uncharacterized protein</fullName>
    </submittedName>
</protein>
<evidence type="ECO:0000313" key="1">
    <source>
        <dbReference type="EMBL" id="QLK24550.1"/>
    </source>
</evidence>
<dbReference type="AlphaFoldDB" id="A0A7D6CNE5"/>
<dbReference type="EMBL" id="CP059154">
    <property type="protein sequence ID" value="QLK24550.1"/>
    <property type="molecule type" value="Genomic_DNA"/>
</dbReference>
<dbReference type="GeneID" id="56143634"/>
<organism evidence="1 2">
    <name type="scientific">Natrinema zhouii</name>
    <dbReference type="NCBI Taxonomy" id="1710539"/>
    <lineage>
        <taxon>Archaea</taxon>
        <taxon>Methanobacteriati</taxon>
        <taxon>Methanobacteriota</taxon>
        <taxon>Stenosarchaea group</taxon>
        <taxon>Halobacteria</taxon>
        <taxon>Halobacteriales</taxon>
        <taxon>Natrialbaceae</taxon>
        <taxon>Natrinema</taxon>
    </lineage>
</organism>
<proteinExistence type="predicted"/>